<accession>A0AB38PDI8</accession>
<feature type="region of interest" description="Disordered" evidence="1">
    <location>
        <begin position="393"/>
        <end position="412"/>
    </location>
</feature>
<dbReference type="EMBL" id="VJMP01000003">
    <property type="protein sequence ID" value="TRL78066.1"/>
    <property type="molecule type" value="Genomic_DNA"/>
</dbReference>
<gene>
    <name evidence="3" type="ORF">FNL11_04930</name>
</gene>
<name>A0AB38PDI8_STAHA</name>
<evidence type="ECO:0000313" key="3">
    <source>
        <dbReference type="EMBL" id="TRL78066.1"/>
    </source>
</evidence>
<protein>
    <submittedName>
        <fullName evidence="3">DUF2479 domain-containing protein</fullName>
    </submittedName>
</protein>
<evidence type="ECO:0000259" key="2">
    <source>
        <dbReference type="Pfam" id="PF10651"/>
    </source>
</evidence>
<evidence type="ECO:0000256" key="1">
    <source>
        <dbReference type="SAM" id="MobiDB-lite"/>
    </source>
</evidence>
<feature type="domain" description="BppU N-terminal" evidence="2">
    <location>
        <begin position="25"/>
        <end position="159"/>
    </location>
</feature>
<dbReference type="RefSeq" id="WP_142837048.1">
    <property type="nucleotide sequence ID" value="NZ_VJMP01000003.1"/>
</dbReference>
<comment type="caution">
    <text evidence="3">The sequence shown here is derived from an EMBL/GenBank/DDBJ whole genome shotgun (WGS) entry which is preliminary data.</text>
</comment>
<sequence>MGLMDKDGIYKNAKMIASDTPYLKPLSNEQIVFYNLDVNTAMLTFQLRKDKYPLQISKLNSDIDLYVESENGSRITLAATEFVDPLNGIIRFIIDKDFLKSATDTWVKGQVRVKAIGRPDTVILNEFTFYVKDALINKIGADVKIRYIRQIDDLIEEVKTRITSAMLGIDKVESVQVNFDSFISQQKQDLEKIVTDTEIRTNKLVDSAQKDINSAIQNMRDEADTIRQNLSDETSGAVTKPDVETMLTGYVTTADFTDALNTKADKGEIAPAGLPDNFNELVNQAVSDRINELNQNKPLFDDNGEVYEINNPDLSTMDFVDTSGYFYAVGPLHTPDGNDTEGMLQILAYSNYTKVIYSPNETNAIYLRSKLDQVGNNWTDWLNIGSEVEIGTNDSYTEESDVDTSIDSTETT</sequence>
<reference evidence="3 4" key="1">
    <citation type="submission" date="2019-07" db="EMBL/GenBank/DDBJ databases">
        <title>Genome Sequencing and Assembly of Staphylococcus haemolyticus SDA2.</title>
        <authorList>
            <person name="Emmons C.B."/>
            <person name="Park C."/>
            <person name="Sevigny J.L."/>
            <person name="Andam C."/>
        </authorList>
    </citation>
    <scope>NUCLEOTIDE SEQUENCE [LARGE SCALE GENOMIC DNA]</scope>
    <source>
        <strain evidence="3 4">SDA2</strain>
    </source>
</reference>
<organism evidence="3 4">
    <name type="scientific">Staphylococcus haemolyticus</name>
    <dbReference type="NCBI Taxonomy" id="1283"/>
    <lineage>
        <taxon>Bacteria</taxon>
        <taxon>Bacillati</taxon>
        <taxon>Bacillota</taxon>
        <taxon>Bacilli</taxon>
        <taxon>Bacillales</taxon>
        <taxon>Staphylococcaceae</taxon>
        <taxon>Staphylococcus</taxon>
    </lineage>
</organism>
<proteinExistence type="predicted"/>
<dbReference type="Gene3D" id="2.60.40.3350">
    <property type="match status" value="1"/>
</dbReference>
<evidence type="ECO:0000313" key="4">
    <source>
        <dbReference type="Proteomes" id="UP000316594"/>
    </source>
</evidence>
<dbReference type="Pfam" id="PF10651">
    <property type="entry name" value="BppU_N"/>
    <property type="match status" value="1"/>
</dbReference>
<dbReference type="CDD" id="cd19958">
    <property type="entry name" value="pyocin_knob"/>
    <property type="match status" value="1"/>
</dbReference>
<dbReference type="Proteomes" id="UP000316594">
    <property type="component" value="Unassembled WGS sequence"/>
</dbReference>
<dbReference type="AlphaFoldDB" id="A0AB38PDI8"/>
<dbReference type="InterPro" id="IPR018913">
    <property type="entry name" value="BppU_N"/>
</dbReference>